<evidence type="ECO:0000313" key="9">
    <source>
        <dbReference type="Proteomes" id="UP000631114"/>
    </source>
</evidence>
<dbReference type="PROSITE" id="PS50114">
    <property type="entry name" value="GATA_ZN_FINGER_2"/>
    <property type="match status" value="1"/>
</dbReference>
<feature type="domain" description="GATA-type" evidence="6">
    <location>
        <begin position="204"/>
        <end position="240"/>
    </location>
</feature>
<evidence type="ECO:0000259" key="6">
    <source>
        <dbReference type="PROSITE" id="PS50114"/>
    </source>
</evidence>
<dbReference type="PANTHER" id="PTHR47255">
    <property type="entry name" value="GATA TRANSCRIPTION FACTOR 22-RELATED"/>
    <property type="match status" value="1"/>
</dbReference>
<feature type="region of interest" description="Disordered" evidence="5">
    <location>
        <begin position="145"/>
        <end position="201"/>
    </location>
</feature>
<dbReference type="GO" id="GO:0008270">
    <property type="term" value="F:zinc ion binding"/>
    <property type="evidence" value="ECO:0007669"/>
    <property type="project" value="UniProtKB-KW"/>
</dbReference>
<dbReference type="EMBL" id="JADFTS010000006">
    <property type="protein sequence ID" value="KAF9603068.1"/>
    <property type="molecule type" value="Genomic_DNA"/>
</dbReference>
<evidence type="ECO:0000313" key="8">
    <source>
        <dbReference type="EMBL" id="KAF9603068.1"/>
    </source>
</evidence>
<comment type="caution">
    <text evidence="8">The sequence shown here is derived from an EMBL/GenBank/DDBJ whole genome shotgun (WGS) entry which is preliminary data.</text>
</comment>
<dbReference type="GO" id="GO:0043565">
    <property type="term" value="F:sequence-specific DNA binding"/>
    <property type="evidence" value="ECO:0007669"/>
    <property type="project" value="InterPro"/>
</dbReference>
<evidence type="ECO:0000256" key="4">
    <source>
        <dbReference type="PROSITE-ProRule" id="PRU00094"/>
    </source>
</evidence>
<keyword evidence="2 4" id="KW-0863">Zinc-finger</keyword>
<dbReference type="Proteomes" id="UP000631114">
    <property type="component" value="Unassembled WGS sequence"/>
</dbReference>
<evidence type="ECO:0008006" key="10">
    <source>
        <dbReference type="Google" id="ProtNLM"/>
    </source>
</evidence>
<dbReference type="Pfam" id="PF00320">
    <property type="entry name" value="GATA"/>
    <property type="match status" value="1"/>
</dbReference>
<dbReference type="PANTHER" id="PTHR47255:SF4">
    <property type="entry name" value="GATA ZINC FINGER DOMAIN-CONTAINING PROTEIN 12"/>
    <property type="match status" value="1"/>
</dbReference>
<gene>
    <name evidence="8" type="ORF">IFM89_033793</name>
</gene>
<evidence type="ECO:0000256" key="2">
    <source>
        <dbReference type="ARBA" id="ARBA00022771"/>
    </source>
</evidence>
<organism evidence="8 9">
    <name type="scientific">Coptis chinensis</name>
    <dbReference type="NCBI Taxonomy" id="261450"/>
    <lineage>
        <taxon>Eukaryota</taxon>
        <taxon>Viridiplantae</taxon>
        <taxon>Streptophyta</taxon>
        <taxon>Embryophyta</taxon>
        <taxon>Tracheophyta</taxon>
        <taxon>Spermatophyta</taxon>
        <taxon>Magnoliopsida</taxon>
        <taxon>Ranunculales</taxon>
        <taxon>Ranunculaceae</taxon>
        <taxon>Coptidoideae</taxon>
        <taxon>Coptis</taxon>
    </lineage>
</organism>
<keyword evidence="3" id="KW-0862">Zinc</keyword>
<proteinExistence type="predicted"/>
<dbReference type="InterPro" id="IPR027353">
    <property type="entry name" value="NET_dom"/>
</dbReference>
<evidence type="ECO:0000256" key="1">
    <source>
        <dbReference type="ARBA" id="ARBA00022723"/>
    </source>
</evidence>
<sequence>MPEDSRSSLPHSETEQIGPNYFAYYLREIDELFSQEEDFSCSLSPKTSRPFARITANVNDYDSAENNCNSKEALNLSGCRTLFANGVGEHISVFRKERLKVSLKQSVPVFRQEVDEMVDPVLLMYKIKKHLSDRQNLANNLHSAECHTNQSPYKKQKKSSSPPSNDAATHAGALGSQSCEEASGSEDMDKKHPCVPSSEDTQSRGLERVCLNCKTTNTPQWRWGPAGTKTLCNACGLRNKKKSMSPLNSNKVAKSLKHELDEDLQVLLEASGSHAKEAVKKYSDELFGKLGHMEQQLEKFLDVIMSKCRKMTRPEKQRLRTLIKNLPPKNLDRVVDIIVQHRKLQGHSCDEIHIDLENEDNTTLWRLYYYVEAVASANS</sequence>
<dbReference type="InterPro" id="IPR000679">
    <property type="entry name" value="Znf_GATA"/>
</dbReference>
<keyword evidence="9" id="KW-1185">Reference proteome</keyword>
<dbReference type="SMART" id="SM00401">
    <property type="entry name" value="ZnF_GATA"/>
    <property type="match status" value="1"/>
</dbReference>
<dbReference type="InterPro" id="IPR052138">
    <property type="entry name" value="GATA_ZnFinger_Domain"/>
</dbReference>
<evidence type="ECO:0000256" key="5">
    <source>
        <dbReference type="SAM" id="MobiDB-lite"/>
    </source>
</evidence>
<feature type="domain" description="NET" evidence="7">
    <location>
        <begin position="301"/>
        <end position="379"/>
    </location>
</feature>
<keyword evidence="1" id="KW-0479">Metal-binding</keyword>
<reference evidence="8 9" key="1">
    <citation type="submission" date="2020-10" db="EMBL/GenBank/DDBJ databases">
        <title>The Coptis chinensis genome and diversification of protoberbering-type alkaloids.</title>
        <authorList>
            <person name="Wang B."/>
            <person name="Shu S."/>
            <person name="Song C."/>
            <person name="Liu Y."/>
        </authorList>
    </citation>
    <scope>NUCLEOTIDE SEQUENCE [LARGE SCALE GENOMIC DNA]</scope>
    <source>
        <strain evidence="8">HL-2020</strain>
        <tissue evidence="8">Leaf</tissue>
    </source>
</reference>
<dbReference type="SUPFAM" id="SSF57716">
    <property type="entry name" value="Glucocorticoid receptor-like (DNA-binding domain)"/>
    <property type="match status" value="1"/>
</dbReference>
<accession>A0A835LPB0</accession>
<dbReference type="Gene3D" id="3.30.50.10">
    <property type="entry name" value="Erythroid Transcription Factor GATA-1, subunit A"/>
    <property type="match status" value="1"/>
</dbReference>
<dbReference type="CDD" id="cd00202">
    <property type="entry name" value="ZnF_GATA"/>
    <property type="match status" value="1"/>
</dbReference>
<dbReference type="AlphaFoldDB" id="A0A835LPB0"/>
<protein>
    <recommendedName>
        <fullName evidence="10">GATA-type domain-containing protein</fullName>
    </recommendedName>
</protein>
<dbReference type="GO" id="GO:0006355">
    <property type="term" value="P:regulation of DNA-templated transcription"/>
    <property type="evidence" value="ECO:0007669"/>
    <property type="project" value="InterPro"/>
</dbReference>
<evidence type="ECO:0000256" key="3">
    <source>
        <dbReference type="ARBA" id="ARBA00022833"/>
    </source>
</evidence>
<dbReference type="Gene3D" id="1.20.1270.220">
    <property type="match status" value="1"/>
</dbReference>
<dbReference type="InterPro" id="IPR013088">
    <property type="entry name" value="Znf_NHR/GATA"/>
</dbReference>
<evidence type="ECO:0000259" key="7">
    <source>
        <dbReference type="PROSITE" id="PS51525"/>
    </source>
</evidence>
<dbReference type="InterPro" id="IPR038336">
    <property type="entry name" value="NET_sf"/>
</dbReference>
<name>A0A835LPB0_9MAGN</name>
<dbReference type="PROSITE" id="PS51525">
    <property type="entry name" value="NET"/>
    <property type="match status" value="1"/>
</dbReference>
<dbReference type="Pfam" id="PF17035">
    <property type="entry name" value="BET"/>
    <property type="match status" value="1"/>
</dbReference>
<dbReference type="OrthoDB" id="21449at2759"/>